<dbReference type="EMBL" id="CP000563">
    <property type="protein sequence ID" value="ABN62656.1"/>
    <property type="molecule type" value="Genomic_DNA"/>
</dbReference>
<dbReference type="Proteomes" id="UP000001557">
    <property type="component" value="Chromosome"/>
</dbReference>
<dbReference type="KEGG" id="sbl:Sbal_3175"/>
<dbReference type="GO" id="GO:0003700">
    <property type="term" value="F:DNA-binding transcription factor activity"/>
    <property type="evidence" value="ECO:0007669"/>
    <property type="project" value="InterPro"/>
</dbReference>
<evidence type="ECO:0000256" key="3">
    <source>
        <dbReference type="ARBA" id="ARBA00023163"/>
    </source>
</evidence>
<dbReference type="STRING" id="325240.Sbal_3175"/>
<keyword evidence="3" id="KW-0804">Transcription</keyword>
<sequence>MEPKYTSFDKSAKTCIRQQVITEDLSWAHYQNAGERLYYQNDTQHTLSMYLDGGYETHRTDIKADYGAPSKFCLMPQGCQSHWQLGQPQQFMHLYFSDEHLKKLAVRVFDKDPRQVRLPELTFVDNPRLEALFRHQVAGLNWQTSDNHLMMEQVTDTVLVTLLQSSGFNLSVGPIKGGLAPKVAKAIKEFIYCHSHRQIYLSELAEIAQLSEYHFCRMFKCQFAMTPQEYLLQVRIEKVKQSLSHSTQSLTDIALNNGFANQSHMGRYFKKLSGMSPGEYQKHHQGR</sequence>
<evidence type="ECO:0000313" key="5">
    <source>
        <dbReference type="EMBL" id="ABN62656.1"/>
    </source>
</evidence>
<dbReference type="OrthoDB" id="5622169at2"/>
<dbReference type="SMART" id="SM00342">
    <property type="entry name" value="HTH_ARAC"/>
    <property type="match status" value="1"/>
</dbReference>
<keyword evidence="2" id="KW-0238">DNA-binding</keyword>
<dbReference type="InterPro" id="IPR009057">
    <property type="entry name" value="Homeodomain-like_sf"/>
</dbReference>
<dbReference type="PROSITE" id="PS01124">
    <property type="entry name" value="HTH_ARAC_FAMILY_2"/>
    <property type="match status" value="1"/>
</dbReference>
<keyword evidence="1" id="KW-0805">Transcription regulation</keyword>
<keyword evidence="6" id="KW-1185">Reference proteome</keyword>
<dbReference type="GeneID" id="11773368"/>
<evidence type="ECO:0000259" key="4">
    <source>
        <dbReference type="PROSITE" id="PS01124"/>
    </source>
</evidence>
<evidence type="ECO:0000256" key="2">
    <source>
        <dbReference type="ARBA" id="ARBA00023125"/>
    </source>
</evidence>
<dbReference type="SUPFAM" id="SSF46689">
    <property type="entry name" value="Homeodomain-like"/>
    <property type="match status" value="2"/>
</dbReference>
<dbReference type="GO" id="GO:0043565">
    <property type="term" value="F:sequence-specific DNA binding"/>
    <property type="evidence" value="ECO:0007669"/>
    <property type="project" value="InterPro"/>
</dbReference>
<reference evidence="5 6" key="1">
    <citation type="submission" date="2007-02" db="EMBL/GenBank/DDBJ databases">
        <title>Complete sequence of chromosome of Shewanella baltica OS155.</title>
        <authorList>
            <consortium name="US DOE Joint Genome Institute"/>
            <person name="Copeland A."/>
            <person name="Lucas S."/>
            <person name="Lapidus A."/>
            <person name="Barry K."/>
            <person name="Detter J.C."/>
            <person name="Glavina del Rio T."/>
            <person name="Hammon N."/>
            <person name="Israni S."/>
            <person name="Dalin E."/>
            <person name="Tice H."/>
            <person name="Pitluck S."/>
            <person name="Sims D.R."/>
            <person name="Brettin T."/>
            <person name="Bruce D."/>
            <person name="Han C."/>
            <person name="Tapia R."/>
            <person name="Brainard J."/>
            <person name="Schmutz J."/>
            <person name="Larimer F."/>
            <person name="Land M."/>
            <person name="Hauser L."/>
            <person name="Kyrpides N."/>
            <person name="Mikhailova N."/>
            <person name="Brettar I."/>
            <person name="Klappenbach J."/>
            <person name="Konstantinidis K."/>
            <person name="Rodrigues J."/>
            <person name="Tiedje J."/>
            <person name="Richardson P."/>
        </authorList>
    </citation>
    <scope>NUCLEOTIDE SEQUENCE [LARGE SCALE GENOMIC DNA]</scope>
    <source>
        <strain evidence="6">OS155 / ATCC BAA-1091</strain>
    </source>
</reference>
<proteinExistence type="predicted"/>
<gene>
    <name evidence="5" type="ordered locus">Sbal_3175</name>
</gene>
<accession>A3D7E3</accession>
<evidence type="ECO:0000256" key="1">
    <source>
        <dbReference type="ARBA" id="ARBA00023015"/>
    </source>
</evidence>
<dbReference type="HOGENOM" id="CLU_000445_88_4_6"/>
<dbReference type="Pfam" id="PF12833">
    <property type="entry name" value="HTH_18"/>
    <property type="match status" value="1"/>
</dbReference>
<dbReference type="InterPro" id="IPR050204">
    <property type="entry name" value="AraC_XylS_family_regulators"/>
</dbReference>
<dbReference type="InterPro" id="IPR018060">
    <property type="entry name" value="HTH_AraC"/>
</dbReference>
<dbReference type="Gene3D" id="1.10.10.60">
    <property type="entry name" value="Homeodomain-like"/>
    <property type="match status" value="2"/>
</dbReference>
<dbReference type="PANTHER" id="PTHR46796">
    <property type="entry name" value="HTH-TYPE TRANSCRIPTIONAL ACTIVATOR RHAS-RELATED"/>
    <property type="match status" value="1"/>
</dbReference>
<dbReference type="PANTHER" id="PTHR46796:SF6">
    <property type="entry name" value="ARAC SUBFAMILY"/>
    <property type="match status" value="1"/>
</dbReference>
<dbReference type="AlphaFoldDB" id="A3D7E3"/>
<protein>
    <submittedName>
        <fullName evidence="5">Transcriptional regulator, AraC family</fullName>
    </submittedName>
</protein>
<organism evidence="5 6">
    <name type="scientific">Shewanella baltica (strain OS155 / ATCC BAA-1091)</name>
    <dbReference type="NCBI Taxonomy" id="325240"/>
    <lineage>
        <taxon>Bacteria</taxon>
        <taxon>Pseudomonadati</taxon>
        <taxon>Pseudomonadota</taxon>
        <taxon>Gammaproteobacteria</taxon>
        <taxon>Alteromonadales</taxon>
        <taxon>Shewanellaceae</taxon>
        <taxon>Shewanella</taxon>
    </lineage>
</organism>
<evidence type="ECO:0000313" key="6">
    <source>
        <dbReference type="Proteomes" id="UP000001557"/>
    </source>
</evidence>
<name>A3D7E3_SHEB5</name>
<feature type="domain" description="HTH araC/xylS-type" evidence="4">
    <location>
        <begin position="185"/>
        <end position="283"/>
    </location>
</feature>
<dbReference type="RefSeq" id="WP_006082657.1">
    <property type="nucleotide sequence ID" value="NC_009052.1"/>
</dbReference>